<feature type="transmembrane region" description="Helical" evidence="7">
    <location>
        <begin position="309"/>
        <end position="328"/>
    </location>
</feature>
<feature type="compositionally biased region" description="Basic and acidic residues" evidence="6">
    <location>
        <begin position="368"/>
        <end position="378"/>
    </location>
</feature>
<evidence type="ECO:0000256" key="2">
    <source>
        <dbReference type="ARBA" id="ARBA00005241"/>
    </source>
</evidence>
<evidence type="ECO:0000313" key="10">
    <source>
        <dbReference type="Proteomes" id="UP001519460"/>
    </source>
</evidence>
<keyword evidence="4 7" id="KW-1133">Transmembrane helix</keyword>
<dbReference type="Pfam" id="PF12832">
    <property type="entry name" value="MFS_1_like"/>
    <property type="match status" value="1"/>
</dbReference>
<dbReference type="SUPFAM" id="SSF103473">
    <property type="entry name" value="MFS general substrate transporter"/>
    <property type="match status" value="1"/>
</dbReference>
<feature type="transmembrane region" description="Helical" evidence="7">
    <location>
        <begin position="76"/>
        <end position="96"/>
    </location>
</feature>
<feature type="transmembrane region" description="Helical" evidence="7">
    <location>
        <begin position="108"/>
        <end position="129"/>
    </location>
</feature>
<comment type="caution">
    <text evidence="9">The sequence shown here is derived from an EMBL/GenBank/DDBJ whole genome shotgun (WGS) entry which is preliminary data.</text>
</comment>
<keyword evidence="10" id="KW-1185">Reference proteome</keyword>
<dbReference type="PROSITE" id="PS50850">
    <property type="entry name" value="MFS"/>
    <property type="match status" value="1"/>
</dbReference>
<dbReference type="InterPro" id="IPR024989">
    <property type="entry name" value="MFS_assoc_dom"/>
</dbReference>
<feature type="transmembrane region" description="Helical" evidence="7">
    <location>
        <begin position="34"/>
        <end position="55"/>
    </location>
</feature>
<gene>
    <name evidence="9" type="ORF">BaRGS_00025822</name>
</gene>
<protein>
    <recommendedName>
        <fullName evidence="8">Major facilitator superfamily (MFS) profile domain-containing protein</fullName>
    </recommendedName>
</protein>
<dbReference type="PANTHER" id="PTHR16172">
    <property type="entry name" value="MAJOR FACILITATOR SUPERFAMILY DOMAIN-CONTAINING PROTEIN 6-LIKE"/>
    <property type="match status" value="1"/>
</dbReference>
<sequence>MLCDEEATLTCKIHCKKPPPELCQVHDKQYDAVYVWMFFISLIANLAFSPVFSLADAATFDLLRDRPERYGKQRMWGTVGFALFAIASTFAMYFMTQQGSQTNYTVSFYIFAVLCCCATLIAYFLDLSAAITCGGNMLRHFCALVSHPQVLVFLVVVLYFGMVTGVLEGFLFIYLHGLGAEPLVFGFSLVINCLFEVPLLFLSGIVIKRIGAVFCLYIALVALAIRMLGYSLLGNPWVVLVIEPLHGVTFGVMWAAATTHAAAIAPAGMSATIQGLVGGIHFGIGKGIGSIVTGFMFDQLGRRTTFHVYAGVTVGLLVFYAILNQFVFKSHTQAARPQADRKRKGVDGSADDMRENNGYPLLSAASDSTDRQSDKDIDASGEAVGVKT</sequence>
<dbReference type="InterPro" id="IPR036259">
    <property type="entry name" value="MFS_trans_sf"/>
</dbReference>
<dbReference type="InterPro" id="IPR020846">
    <property type="entry name" value="MFS_dom"/>
</dbReference>
<keyword evidence="3 7" id="KW-0812">Transmembrane</keyword>
<comment type="subcellular location">
    <subcellularLocation>
        <location evidence="1">Membrane</location>
        <topology evidence="1">Multi-pass membrane protein</topology>
    </subcellularLocation>
</comment>
<evidence type="ECO:0000256" key="3">
    <source>
        <dbReference type="ARBA" id="ARBA00022692"/>
    </source>
</evidence>
<dbReference type="GO" id="GO:0016020">
    <property type="term" value="C:membrane"/>
    <property type="evidence" value="ECO:0007669"/>
    <property type="project" value="UniProtKB-SubCell"/>
</dbReference>
<feature type="transmembrane region" description="Helical" evidence="7">
    <location>
        <begin position="150"/>
        <end position="177"/>
    </location>
</feature>
<keyword evidence="5 7" id="KW-0472">Membrane</keyword>
<feature type="transmembrane region" description="Helical" evidence="7">
    <location>
        <begin position="214"/>
        <end position="233"/>
    </location>
</feature>
<feature type="domain" description="Major facilitator superfamily (MFS) profile" evidence="8">
    <location>
        <begin position="149"/>
        <end position="388"/>
    </location>
</feature>
<proteinExistence type="inferred from homology"/>
<reference evidence="9 10" key="1">
    <citation type="journal article" date="2023" name="Sci. Data">
        <title>Genome assembly of the Korean intertidal mud-creeper Batillaria attramentaria.</title>
        <authorList>
            <person name="Patra A.K."/>
            <person name="Ho P.T."/>
            <person name="Jun S."/>
            <person name="Lee S.J."/>
            <person name="Kim Y."/>
            <person name="Won Y.J."/>
        </authorList>
    </citation>
    <scope>NUCLEOTIDE SEQUENCE [LARGE SCALE GENOMIC DNA]</scope>
    <source>
        <strain evidence="9">Wonlab-2016</strain>
    </source>
</reference>
<comment type="similarity">
    <text evidence="2">Belongs to the major facilitator superfamily. MFSD6 family.</text>
</comment>
<dbReference type="PANTHER" id="PTHR16172:SF41">
    <property type="entry name" value="MAJOR FACILITATOR SUPERFAMILY DOMAIN-CONTAINING PROTEIN 6-LIKE"/>
    <property type="match status" value="1"/>
</dbReference>
<dbReference type="Proteomes" id="UP001519460">
    <property type="component" value="Unassembled WGS sequence"/>
</dbReference>
<feature type="transmembrane region" description="Helical" evidence="7">
    <location>
        <begin position="245"/>
        <end position="264"/>
    </location>
</feature>
<feature type="transmembrane region" description="Helical" evidence="7">
    <location>
        <begin position="183"/>
        <end position="207"/>
    </location>
</feature>
<dbReference type="EMBL" id="JACVVK020000236">
    <property type="protein sequence ID" value="KAK7482922.1"/>
    <property type="molecule type" value="Genomic_DNA"/>
</dbReference>
<evidence type="ECO:0000256" key="1">
    <source>
        <dbReference type="ARBA" id="ARBA00004141"/>
    </source>
</evidence>
<feature type="transmembrane region" description="Helical" evidence="7">
    <location>
        <begin position="276"/>
        <end position="297"/>
    </location>
</feature>
<feature type="region of interest" description="Disordered" evidence="6">
    <location>
        <begin position="337"/>
        <end position="388"/>
    </location>
</feature>
<dbReference type="InterPro" id="IPR051717">
    <property type="entry name" value="MFS_MFSD6"/>
</dbReference>
<dbReference type="AlphaFoldDB" id="A0ABD0K727"/>
<evidence type="ECO:0000259" key="8">
    <source>
        <dbReference type="PROSITE" id="PS50850"/>
    </source>
</evidence>
<evidence type="ECO:0000256" key="7">
    <source>
        <dbReference type="SAM" id="Phobius"/>
    </source>
</evidence>
<evidence type="ECO:0000256" key="5">
    <source>
        <dbReference type="ARBA" id="ARBA00023136"/>
    </source>
</evidence>
<evidence type="ECO:0000256" key="6">
    <source>
        <dbReference type="SAM" id="MobiDB-lite"/>
    </source>
</evidence>
<organism evidence="9 10">
    <name type="scientific">Batillaria attramentaria</name>
    <dbReference type="NCBI Taxonomy" id="370345"/>
    <lineage>
        <taxon>Eukaryota</taxon>
        <taxon>Metazoa</taxon>
        <taxon>Spiralia</taxon>
        <taxon>Lophotrochozoa</taxon>
        <taxon>Mollusca</taxon>
        <taxon>Gastropoda</taxon>
        <taxon>Caenogastropoda</taxon>
        <taxon>Sorbeoconcha</taxon>
        <taxon>Cerithioidea</taxon>
        <taxon>Batillariidae</taxon>
        <taxon>Batillaria</taxon>
    </lineage>
</organism>
<name>A0ABD0K727_9CAEN</name>
<evidence type="ECO:0000313" key="9">
    <source>
        <dbReference type="EMBL" id="KAK7482922.1"/>
    </source>
</evidence>
<accession>A0ABD0K727</accession>
<dbReference type="Gene3D" id="1.20.1250.20">
    <property type="entry name" value="MFS general substrate transporter like domains"/>
    <property type="match status" value="2"/>
</dbReference>
<evidence type="ECO:0000256" key="4">
    <source>
        <dbReference type="ARBA" id="ARBA00022989"/>
    </source>
</evidence>